<gene>
    <name evidence="2" type="ORF">AQPE_2648</name>
</gene>
<reference evidence="2" key="1">
    <citation type="journal article" date="2020" name="Int. J. Syst. Evol. Microbiol.">
        <title>Aquipluma nitroreducens gen. nov. sp. nov., a novel facultatively anaerobic bacterium isolated from a freshwater lake.</title>
        <authorList>
            <person name="Watanabe M."/>
            <person name="Kojima H."/>
            <person name="Fukui M."/>
        </authorList>
    </citation>
    <scope>NUCLEOTIDE SEQUENCE</scope>
    <source>
        <strain evidence="2">MeG22</strain>
    </source>
</reference>
<keyword evidence="3" id="KW-1185">Reference proteome</keyword>
<dbReference type="SUPFAM" id="SSF54427">
    <property type="entry name" value="NTF2-like"/>
    <property type="match status" value="1"/>
</dbReference>
<dbReference type="Pfam" id="PF12680">
    <property type="entry name" value="SnoaL_2"/>
    <property type="match status" value="1"/>
</dbReference>
<dbReference type="Proteomes" id="UP001193389">
    <property type="component" value="Chromosome"/>
</dbReference>
<evidence type="ECO:0000313" key="2">
    <source>
        <dbReference type="EMBL" id="BBE18486.1"/>
    </source>
</evidence>
<organism evidence="2 3">
    <name type="scientific">Aquipluma nitroreducens</name>
    <dbReference type="NCBI Taxonomy" id="2010828"/>
    <lineage>
        <taxon>Bacteria</taxon>
        <taxon>Pseudomonadati</taxon>
        <taxon>Bacteroidota</taxon>
        <taxon>Bacteroidia</taxon>
        <taxon>Marinilabiliales</taxon>
        <taxon>Prolixibacteraceae</taxon>
        <taxon>Aquipluma</taxon>
    </lineage>
</organism>
<sequence>MTNAQEKPLIQSTILGLEKAALDRWCKGDPTGFLEISAPDVVYFDPFLEKRINGLEELTKLYLPLKGQVNANHFEMLDPLVQATDKMAVLTFNFKSESDRKVHKWNCTEVYRLEADGTWKICQTHWSLTKPELN</sequence>
<dbReference type="Gene3D" id="3.10.450.50">
    <property type="match status" value="1"/>
</dbReference>
<name>A0A5K7SAJ4_9BACT</name>
<proteinExistence type="predicted"/>
<evidence type="ECO:0000259" key="1">
    <source>
        <dbReference type="Pfam" id="PF12680"/>
    </source>
</evidence>
<dbReference type="AlphaFoldDB" id="A0A5K7SAJ4"/>
<accession>A0A5K7SAJ4</accession>
<keyword evidence="2" id="KW-0413">Isomerase</keyword>
<dbReference type="RefSeq" id="WP_318346817.1">
    <property type="nucleotide sequence ID" value="NZ_AP018694.1"/>
</dbReference>
<protein>
    <submittedName>
        <fullName evidence="2">Ketosteroid isomerase-like protein</fullName>
    </submittedName>
</protein>
<dbReference type="InterPro" id="IPR032710">
    <property type="entry name" value="NTF2-like_dom_sf"/>
</dbReference>
<evidence type="ECO:0000313" key="3">
    <source>
        <dbReference type="Proteomes" id="UP001193389"/>
    </source>
</evidence>
<dbReference type="GO" id="GO:0016853">
    <property type="term" value="F:isomerase activity"/>
    <property type="evidence" value="ECO:0007669"/>
    <property type="project" value="UniProtKB-KW"/>
</dbReference>
<dbReference type="KEGG" id="anf:AQPE_2648"/>
<feature type="domain" description="SnoaL-like" evidence="1">
    <location>
        <begin position="21"/>
        <end position="119"/>
    </location>
</feature>
<dbReference type="EMBL" id="AP018694">
    <property type="protein sequence ID" value="BBE18486.1"/>
    <property type="molecule type" value="Genomic_DNA"/>
</dbReference>
<dbReference type="InterPro" id="IPR037401">
    <property type="entry name" value="SnoaL-like"/>
</dbReference>